<dbReference type="FunFam" id="3.30.160.60:FF:002069">
    <property type="entry name" value="Uncharacterized protein"/>
    <property type="match status" value="1"/>
</dbReference>
<dbReference type="AlphaFoldDB" id="A0ABD0XZA6"/>
<name>A0ABD0XZA6_9HEMI</name>
<comment type="subcellular location">
    <subcellularLocation>
        <location evidence="1">Nucleus</location>
    </subcellularLocation>
</comment>
<evidence type="ECO:0000256" key="10">
    <source>
        <dbReference type="ARBA" id="ARBA00023242"/>
    </source>
</evidence>
<feature type="domain" description="C2H2-type" evidence="13">
    <location>
        <begin position="176"/>
        <end position="203"/>
    </location>
</feature>
<dbReference type="InterPro" id="IPR036236">
    <property type="entry name" value="Znf_C2H2_sf"/>
</dbReference>
<evidence type="ECO:0000256" key="8">
    <source>
        <dbReference type="ARBA" id="ARBA00023125"/>
    </source>
</evidence>
<feature type="domain" description="C2H2-type" evidence="13">
    <location>
        <begin position="148"/>
        <end position="175"/>
    </location>
</feature>
<gene>
    <name evidence="14" type="ORF">AAG570_005029</name>
</gene>
<dbReference type="FunFam" id="3.30.160.60:FF:000446">
    <property type="entry name" value="Zinc finger protein"/>
    <property type="match status" value="1"/>
</dbReference>
<evidence type="ECO:0000256" key="4">
    <source>
        <dbReference type="ARBA" id="ARBA00022737"/>
    </source>
</evidence>
<dbReference type="PANTHER" id="PTHR23235">
    <property type="entry name" value="KRUEPPEL-LIKE TRANSCRIPTION FACTOR"/>
    <property type="match status" value="1"/>
</dbReference>
<evidence type="ECO:0000259" key="13">
    <source>
        <dbReference type="PROSITE" id="PS50157"/>
    </source>
</evidence>
<evidence type="ECO:0000256" key="1">
    <source>
        <dbReference type="ARBA" id="ARBA00004123"/>
    </source>
</evidence>
<evidence type="ECO:0000256" key="6">
    <source>
        <dbReference type="ARBA" id="ARBA00022833"/>
    </source>
</evidence>
<keyword evidence="9" id="KW-0804">Transcription</keyword>
<evidence type="ECO:0000313" key="15">
    <source>
        <dbReference type="Proteomes" id="UP001558652"/>
    </source>
</evidence>
<keyword evidence="3" id="KW-0479">Metal-binding</keyword>
<keyword evidence="4" id="KW-0677">Repeat</keyword>
<organism evidence="14 15">
    <name type="scientific">Ranatra chinensis</name>
    <dbReference type="NCBI Taxonomy" id="642074"/>
    <lineage>
        <taxon>Eukaryota</taxon>
        <taxon>Metazoa</taxon>
        <taxon>Ecdysozoa</taxon>
        <taxon>Arthropoda</taxon>
        <taxon>Hexapoda</taxon>
        <taxon>Insecta</taxon>
        <taxon>Pterygota</taxon>
        <taxon>Neoptera</taxon>
        <taxon>Paraneoptera</taxon>
        <taxon>Hemiptera</taxon>
        <taxon>Heteroptera</taxon>
        <taxon>Panheteroptera</taxon>
        <taxon>Nepomorpha</taxon>
        <taxon>Nepidae</taxon>
        <taxon>Ranatrinae</taxon>
        <taxon>Ranatra</taxon>
    </lineage>
</organism>
<dbReference type="Proteomes" id="UP001558652">
    <property type="component" value="Unassembled WGS sequence"/>
</dbReference>
<feature type="region of interest" description="Disordered" evidence="12">
    <location>
        <begin position="1"/>
        <end position="23"/>
    </location>
</feature>
<reference evidence="14 15" key="1">
    <citation type="submission" date="2024-07" db="EMBL/GenBank/DDBJ databases">
        <title>Chromosome-level genome assembly of the water stick insect Ranatra chinensis (Heteroptera: Nepidae).</title>
        <authorList>
            <person name="Liu X."/>
        </authorList>
    </citation>
    <scope>NUCLEOTIDE SEQUENCE [LARGE SCALE GENOMIC DNA]</scope>
    <source>
        <strain evidence="14">Cailab_2021Rc</strain>
        <tissue evidence="14">Muscle</tissue>
    </source>
</reference>
<evidence type="ECO:0000256" key="7">
    <source>
        <dbReference type="ARBA" id="ARBA00023015"/>
    </source>
</evidence>
<dbReference type="SMART" id="SM00355">
    <property type="entry name" value="ZnF_C2H2"/>
    <property type="match status" value="4"/>
</dbReference>
<evidence type="ECO:0000256" key="11">
    <source>
        <dbReference type="PROSITE-ProRule" id="PRU00042"/>
    </source>
</evidence>
<feature type="region of interest" description="Disordered" evidence="12">
    <location>
        <begin position="90"/>
        <end position="115"/>
    </location>
</feature>
<dbReference type="SUPFAM" id="SSF57667">
    <property type="entry name" value="beta-beta-alpha zinc fingers"/>
    <property type="match status" value="2"/>
</dbReference>
<dbReference type="Gene3D" id="3.30.160.60">
    <property type="entry name" value="Classic Zinc Finger"/>
    <property type="match status" value="4"/>
</dbReference>
<evidence type="ECO:0000256" key="12">
    <source>
        <dbReference type="SAM" id="MobiDB-lite"/>
    </source>
</evidence>
<dbReference type="EMBL" id="JBFDAA010000017">
    <property type="protein sequence ID" value="KAL1116557.1"/>
    <property type="molecule type" value="Genomic_DNA"/>
</dbReference>
<sequence>MDDYAEEEHESDQPTEQFEEDSSRLQEIEHVIRAIRSSAMEVATNLIYDGSNAAAANLNYFKLEEFGALELRYLEKRALRFDHTSLLTKPPERELSRSPSPDPFEAPPPKEEEVKDPKPYVCVHCGYRTGQRSKLKTHARTHSNEKPYACPKCDYRASLRYTLKKHMVTHTKERPHACSLCDYKASHKYTLRKHMFTHTGEKPFPCPQCDYRASLRYALKKHMMTHAENTSVEASSSS</sequence>
<feature type="domain" description="C2H2-type" evidence="13">
    <location>
        <begin position="204"/>
        <end position="231"/>
    </location>
</feature>
<comment type="similarity">
    <text evidence="2">Belongs to the krueppel C2H2-type zinc-finger protein family.</text>
</comment>
<dbReference type="FunFam" id="3.30.160.60:FF:000910">
    <property type="entry name" value="Uncharacterized protein"/>
    <property type="match status" value="1"/>
</dbReference>
<evidence type="ECO:0000256" key="5">
    <source>
        <dbReference type="ARBA" id="ARBA00022771"/>
    </source>
</evidence>
<feature type="domain" description="C2H2-type" evidence="13">
    <location>
        <begin position="120"/>
        <end position="147"/>
    </location>
</feature>
<dbReference type="Pfam" id="PF00096">
    <property type="entry name" value="zf-C2H2"/>
    <property type="match status" value="3"/>
</dbReference>
<comment type="caution">
    <text evidence="14">The sequence shown here is derived from an EMBL/GenBank/DDBJ whole genome shotgun (WGS) entry which is preliminary data.</text>
</comment>
<proteinExistence type="inferred from homology"/>
<dbReference type="PANTHER" id="PTHR23235:SF142">
    <property type="entry name" value="ZINC FINGER PROTEIN 384"/>
    <property type="match status" value="1"/>
</dbReference>
<protein>
    <recommendedName>
        <fullName evidence="13">C2H2-type domain-containing protein</fullName>
    </recommendedName>
</protein>
<keyword evidence="5 11" id="KW-0863">Zinc-finger</keyword>
<keyword evidence="8" id="KW-0238">DNA-binding</keyword>
<dbReference type="FunFam" id="3.30.160.60:FF:001156">
    <property type="entry name" value="Zinc finger protein 407"/>
    <property type="match status" value="1"/>
</dbReference>
<dbReference type="GO" id="GO:0003677">
    <property type="term" value="F:DNA binding"/>
    <property type="evidence" value="ECO:0007669"/>
    <property type="project" value="UniProtKB-KW"/>
</dbReference>
<dbReference type="GO" id="GO:0008270">
    <property type="term" value="F:zinc ion binding"/>
    <property type="evidence" value="ECO:0007669"/>
    <property type="project" value="UniProtKB-KW"/>
</dbReference>
<feature type="compositionally biased region" description="Acidic residues" evidence="12">
    <location>
        <begin position="1"/>
        <end position="10"/>
    </location>
</feature>
<evidence type="ECO:0000256" key="2">
    <source>
        <dbReference type="ARBA" id="ARBA00006991"/>
    </source>
</evidence>
<keyword evidence="15" id="KW-1185">Reference proteome</keyword>
<dbReference type="InterPro" id="IPR013087">
    <property type="entry name" value="Znf_C2H2_type"/>
</dbReference>
<accession>A0ABD0XZA6</accession>
<dbReference type="GO" id="GO:0005634">
    <property type="term" value="C:nucleus"/>
    <property type="evidence" value="ECO:0007669"/>
    <property type="project" value="UniProtKB-SubCell"/>
</dbReference>
<evidence type="ECO:0000256" key="3">
    <source>
        <dbReference type="ARBA" id="ARBA00022723"/>
    </source>
</evidence>
<dbReference type="PROSITE" id="PS50157">
    <property type="entry name" value="ZINC_FINGER_C2H2_2"/>
    <property type="match status" value="4"/>
</dbReference>
<keyword evidence="10" id="KW-0539">Nucleus</keyword>
<keyword evidence="7" id="KW-0805">Transcription regulation</keyword>
<evidence type="ECO:0000313" key="14">
    <source>
        <dbReference type="EMBL" id="KAL1116557.1"/>
    </source>
</evidence>
<evidence type="ECO:0000256" key="9">
    <source>
        <dbReference type="ARBA" id="ARBA00023163"/>
    </source>
</evidence>
<keyword evidence="6" id="KW-0862">Zinc</keyword>